<evidence type="ECO:0000313" key="1">
    <source>
        <dbReference type="EMBL" id="MCZ4093718.1"/>
    </source>
</evidence>
<dbReference type="EMBL" id="JAPVOI010000005">
    <property type="protein sequence ID" value="MCZ4093718.1"/>
    <property type="molecule type" value="Genomic_DNA"/>
</dbReference>
<reference evidence="1" key="1">
    <citation type="submission" date="2022-10" db="EMBL/GenBank/DDBJ databases">
        <title>Whole genome sequencing of three plant growth promoting bacteria isolated from Vachellia tortilis subsp. raddiana in Morocco.</title>
        <authorList>
            <person name="Hnini M."/>
            <person name="Zouagui R."/>
            <person name="Zouagui H."/>
            <person name="Chemao Elfihri M.-W."/>
            <person name="Ibrahimi A."/>
            <person name="Sbabou L."/>
            <person name="Aurag J."/>
        </authorList>
    </citation>
    <scope>NUCLEOTIDE SEQUENCE</scope>
    <source>
        <strain evidence="1">LMR678</strain>
    </source>
</reference>
<keyword evidence="2" id="KW-1185">Reference proteome</keyword>
<dbReference type="RefSeq" id="WP_269285526.1">
    <property type="nucleotide sequence ID" value="NZ_JAPVOI010000005.1"/>
</dbReference>
<gene>
    <name evidence="1" type="ORF">O3W52_28545</name>
</gene>
<comment type="caution">
    <text evidence="1">The sequence shown here is derived from an EMBL/GenBank/DDBJ whole genome shotgun (WGS) entry which is preliminary data.</text>
</comment>
<evidence type="ECO:0000313" key="2">
    <source>
        <dbReference type="Proteomes" id="UP001079430"/>
    </source>
</evidence>
<sequence length="116" mass="13100">MPRYFFRSFYQFADAGWQLAPRNDGIKTRANLADRAEGNEFELFFSNLARSRQTIPARQAYVADSTKQQGCRLVFESATKSCFRVGIDALRISLINRLEAAQAHDIPTALNDLALP</sequence>
<organism evidence="1 2">
    <name type="scientific">Sinorhizobium psoraleae</name>
    <dbReference type="NCBI Taxonomy" id="520838"/>
    <lineage>
        <taxon>Bacteria</taxon>
        <taxon>Pseudomonadati</taxon>
        <taxon>Pseudomonadota</taxon>
        <taxon>Alphaproteobacteria</taxon>
        <taxon>Hyphomicrobiales</taxon>
        <taxon>Rhizobiaceae</taxon>
        <taxon>Sinorhizobium/Ensifer group</taxon>
        <taxon>Sinorhizobium</taxon>
    </lineage>
</organism>
<accession>A0ABT4KPD0</accession>
<dbReference type="Proteomes" id="UP001079430">
    <property type="component" value="Unassembled WGS sequence"/>
</dbReference>
<proteinExistence type="predicted"/>
<name>A0ABT4KPD0_9HYPH</name>
<protein>
    <submittedName>
        <fullName evidence="1">Uncharacterized protein</fullName>
    </submittedName>
</protein>